<evidence type="ECO:0000256" key="13">
    <source>
        <dbReference type="SAM" id="Phobius"/>
    </source>
</evidence>
<keyword evidence="6 13" id="KW-1133">Transmembrane helix</keyword>
<evidence type="ECO:0000313" key="15">
    <source>
        <dbReference type="Proteomes" id="UP000035159"/>
    </source>
</evidence>
<name>A0A0G2ZA56_9BACT</name>
<evidence type="ECO:0000256" key="3">
    <source>
        <dbReference type="ARBA" id="ARBA00022516"/>
    </source>
</evidence>
<dbReference type="GO" id="GO:0046474">
    <property type="term" value="P:glycerophospholipid biosynthetic process"/>
    <property type="evidence" value="ECO:0007669"/>
    <property type="project" value="TreeGrafter"/>
</dbReference>
<dbReference type="InterPro" id="IPR050324">
    <property type="entry name" value="CDP-alcohol_PTase-I"/>
</dbReference>
<sequence>MNIPNILTLSRIILTIPIVAFLYFEPEKWSAVSFAFFIIAALTDYFDGKLARKLNQVSTFGKFLDQISDKIMITSLLLIFMFIGKVDFWLVFVVLFRDTLVSGIRMLAASQSVVIAANYYGKAKTVIQMAFLLFLYFQQIFDWDIPMLAVTFQWLVALITVLSGVTYILDYRRNIERGK</sequence>
<evidence type="ECO:0000256" key="9">
    <source>
        <dbReference type="ARBA" id="ARBA00023209"/>
    </source>
</evidence>
<keyword evidence="9" id="KW-0594">Phospholipid biosynthesis</keyword>
<keyword evidence="15" id="KW-1185">Reference proteome</keyword>
<dbReference type="PROSITE" id="PS00379">
    <property type="entry name" value="CDP_ALCOHOL_P_TRANSF"/>
    <property type="match status" value="1"/>
</dbReference>
<dbReference type="GO" id="GO:0008444">
    <property type="term" value="F:CDP-diacylglycerol-glycerol-3-phosphate 3-phosphatidyltransferase activity"/>
    <property type="evidence" value="ECO:0007669"/>
    <property type="project" value="UniProtKB-UniRule"/>
</dbReference>
<dbReference type="InterPro" id="IPR048254">
    <property type="entry name" value="CDP_ALCOHOL_P_TRANSF_CS"/>
</dbReference>
<dbReference type="OrthoDB" id="9796672at2"/>
<dbReference type="InterPro" id="IPR004570">
    <property type="entry name" value="Phosphatidylglycerol_P_synth"/>
</dbReference>
<dbReference type="EC" id="2.7.8.5" evidence="11"/>
<dbReference type="KEGG" id="kpf:IX53_03015"/>
<dbReference type="PIRSF" id="PIRSF000847">
    <property type="entry name" value="Phos_ph_gly_syn"/>
    <property type="match status" value="1"/>
</dbReference>
<dbReference type="AlphaFoldDB" id="A0A0G2ZA56"/>
<dbReference type="InterPro" id="IPR043130">
    <property type="entry name" value="CDP-OH_PTrfase_TM_dom"/>
</dbReference>
<evidence type="ECO:0000256" key="8">
    <source>
        <dbReference type="ARBA" id="ARBA00023136"/>
    </source>
</evidence>
<keyword evidence="4 12" id="KW-0808">Transferase</keyword>
<evidence type="ECO:0000256" key="12">
    <source>
        <dbReference type="RuleBase" id="RU003750"/>
    </source>
</evidence>
<proteinExistence type="inferred from homology"/>
<evidence type="ECO:0000256" key="6">
    <source>
        <dbReference type="ARBA" id="ARBA00022989"/>
    </source>
</evidence>
<keyword evidence="10" id="KW-1208">Phospholipid metabolism</keyword>
<dbReference type="PANTHER" id="PTHR14269:SF62">
    <property type="entry name" value="CDP-DIACYLGLYCEROL--GLYCEROL-3-PHOSPHATE 3-PHOSPHATIDYLTRANSFERASE 1, CHLOROPLASTIC"/>
    <property type="match status" value="1"/>
</dbReference>
<dbReference type="NCBIfam" id="TIGR00560">
    <property type="entry name" value="pgsA"/>
    <property type="match status" value="1"/>
</dbReference>
<evidence type="ECO:0000256" key="4">
    <source>
        <dbReference type="ARBA" id="ARBA00022679"/>
    </source>
</evidence>
<feature type="transmembrane region" description="Helical" evidence="13">
    <location>
        <begin position="147"/>
        <end position="169"/>
    </location>
</feature>
<dbReference type="PANTHER" id="PTHR14269">
    <property type="entry name" value="CDP-DIACYLGLYCEROL--GLYCEROL-3-PHOSPHATE 3-PHOSPHATIDYLTRANSFERASE-RELATED"/>
    <property type="match status" value="1"/>
</dbReference>
<dbReference type="Gene3D" id="1.20.120.1760">
    <property type="match status" value="1"/>
</dbReference>
<feature type="transmembrane region" description="Helical" evidence="13">
    <location>
        <begin position="71"/>
        <end position="96"/>
    </location>
</feature>
<reference evidence="14 15" key="1">
    <citation type="submission" date="2015-04" db="EMBL/GenBank/DDBJ databases">
        <title>Complete Genome Sequence of Kosmotoga pacifica SLHLJ1.</title>
        <authorList>
            <person name="Jiang L.J."/>
            <person name="Shao Z.Z."/>
            <person name="Jebbar M."/>
        </authorList>
    </citation>
    <scope>NUCLEOTIDE SEQUENCE [LARGE SCALE GENOMIC DNA]</scope>
    <source>
        <strain evidence="14 15">SLHLJ1</strain>
    </source>
</reference>
<evidence type="ECO:0000256" key="10">
    <source>
        <dbReference type="ARBA" id="ARBA00023264"/>
    </source>
</evidence>
<dbReference type="STRING" id="1330330.IX53_03015"/>
<organism evidence="14 15">
    <name type="scientific">Kosmotoga pacifica</name>
    <dbReference type="NCBI Taxonomy" id="1330330"/>
    <lineage>
        <taxon>Bacteria</taxon>
        <taxon>Thermotogati</taxon>
        <taxon>Thermotogota</taxon>
        <taxon>Thermotogae</taxon>
        <taxon>Kosmotogales</taxon>
        <taxon>Kosmotogaceae</taxon>
        <taxon>Kosmotoga</taxon>
    </lineage>
</organism>
<feature type="transmembrane region" description="Helical" evidence="13">
    <location>
        <begin position="6"/>
        <end position="24"/>
    </location>
</feature>
<dbReference type="Pfam" id="PF01066">
    <property type="entry name" value="CDP-OH_P_transf"/>
    <property type="match status" value="1"/>
</dbReference>
<dbReference type="RefSeq" id="WP_047754096.1">
    <property type="nucleotide sequence ID" value="NZ_CAJUHA010000019.1"/>
</dbReference>
<evidence type="ECO:0000256" key="2">
    <source>
        <dbReference type="ARBA" id="ARBA00010441"/>
    </source>
</evidence>
<evidence type="ECO:0000256" key="7">
    <source>
        <dbReference type="ARBA" id="ARBA00023098"/>
    </source>
</evidence>
<keyword evidence="5 13" id="KW-0812">Transmembrane</keyword>
<evidence type="ECO:0000256" key="5">
    <source>
        <dbReference type="ARBA" id="ARBA00022692"/>
    </source>
</evidence>
<evidence type="ECO:0000256" key="1">
    <source>
        <dbReference type="ARBA" id="ARBA00004141"/>
    </source>
</evidence>
<dbReference type="Proteomes" id="UP000035159">
    <property type="component" value="Chromosome"/>
</dbReference>
<dbReference type="EMBL" id="CP011232">
    <property type="protein sequence ID" value="AKI96961.1"/>
    <property type="molecule type" value="Genomic_DNA"/>
</dbReference>
<feature type="transmembrane region" description="Helical" evidence="13">
    <location>
        <begin position="125"/>
        <end position="141"/>
    </location>
</feature>
<dbReference type="InterPro" id="IPR000462">
    <property type="entry name" value="CDP-OH_P_trans"/>
</dbReference>
<keyword evidence="8 13" id="KW-0472">Membrane</keyword>
<protein>
    <recommendedName>
        <fullName evidence="11">CDP-diacylglycerol--glycerol-3-phosphate 3-phosphatidyltransferase</fullName>
        <ecNumber evidence="11">2.7.8.5</ecNumber>
    </recommendedName>
</protein>
<accession>A0A0G2ZA56</accession>
<comment type="similarity">
    <text evidence="2 12">Belongs to the CDP-alcohol phosphatidyltransferase class-I family.</text>
</comment>
<comment type="subcellular location">
    <subcellularLocation>
        <location evidence="1">Membrane</location>
        <topology evidence="1">Multi-pass membrane protein</topology>
    </subcellularLocation>
</comment>
<dbReference type="PATRIC" id="fig|1330330.3.peg.604"/>
<keyword evidence="7" id="KW-0443">Lipid metabolism</keyword>
<keyword evidence="3" id="KW-0444">Lipid biosynthesis</keyword>
<evidence type="ECO:0000256" key="11">
    <source>
        <dbReference type="NCBIfam" id="TIGR00560"/>
    </source>
</evidence>
<gene>
    <name evidence="14" type="ORF">IX53_03015</name>
</gene>
<evidence type="ECO:0000313" key="14">
    <source>
        <dbReference type="EMBL" id="AKI96961.1"/>
    </source>
</evidence>
<dbReference type="GO" id="GO:0016020">
    <property type="term" value="C:membrane"/>
    <property type="evidence" value="ECO:0007669"/>
    <property type="project" value="UniProtKB-SubCell"/>
</dbReference>